<reference evidence="3 4" key="1">
    <citation type="submission" date="2015-09" db="EMBL/GenBank/DDBJ databases">
        <title>Genome sequence of Acetobacterium wieringae DSM 1911.</title>
        <authorList>
            <person name="Poehlein A."/>
            <person name="Bengelsdorf F.R."/>
            <person name="Schiel-Bengelsdorf B."/>
            <person name="Duerre P."/>
            <person name="Daniel R."/>
        </authorList>
    </citation>
    <scope>NUCLEOTIDE SEQUENCE [LARGE SCALE GENOMIC DNA]</scope>
    <source>
        <strain evidence="3 4">DSM 1911</strain>
    </source>
</reference>
<dbReference type="InterPro" id="IPR025668">
    <property type="entry name" value="Tnp_DDE_dom"/>
</dbReference>
<keyword evidence="1" id="KW-1133">Transmembrane helix</keyword>
<dbReference type="EMBL" id="LKEU01000044">
    <property type="protein sequence ID" value="OFV69162.1"/>
    <property type="molecule type" value="Genomic_DNA"/>
</dbReference>
<protein>
    <recommendedName>
        <fullName evidence="2">Transposase DDE domain-containing protein</fullName>
    </recommendedName>
</protein>
<feature type="transmembrane region" description="Helical" evidence="1">
    <location>
        <begin position="100"/>
        <end position="119"/>
    </location>
</feature>
<name>A0A1F2PE66_9FIRM</name>
<proteinExistence type="predicted"/>
<organism evidence="3 4">
    <name type="scientific">Acetobacterium wieringae</name>
    <dbReference type="NCBI Taxonomy" id="52694"/>
    <lineage>
        <taxon>Bacteria</taxon>
        <taxon>Bacillati</taxon>
        <taxon>Bacillota</taxon>
        <taxon>Clostridia</taxon>
        <taxon>Eubacteriales</taxon>
        <taxon>Eubacteriaceae</taxon>
        <taxon>Acetobacterium</taxon>
    </lineage>
</organism>
<accession>A0A1F2PE66</accession>
<evidence type="ECO:0000313" key="3">
    <source>
        <dbReference type="EMBL" id="OFV69162.1"/>
    </source>
</evidence>
<dbReference type="STRING" id="52694.ACWI_33560"/>
<feature type="domain" description="Transposase DDE" evidence="2">
    <location>
        <begin position="2"/>
        <end position="89"/>
    </location>
</feature>
<comment type="caution">
    <text evidence="3">The sequence shown here is derived from an EMBL/GenBank/DDBJ whole genome shotgun (WGS) entry which is preliminary data.</text>
</comment>
<evidence type="ECO:0000256" key="1">
    <source>
        <dbReference type="SAM" id="Phobius"/>
    </source>
</evidence>
<evidence type="ECO:0000313" key="4">
    <source>
        <dbReference type="Proteomes" id="UP000176244"/>
    </source>
</evidence>
<keyword evidence="1" id="KW-0472">Membrane</keyword>
<sequence>MADSIFRNRENLAWLKLRGIRISGPKLGRKPKVVSSEVKQVERADNGERNAIEGSYGVTKRKYGFGLVRTKLENTTKSAIILQFLVMNLDRRMRFFLSQFWIRFIDLMQAVNLVAGYGFQSVQ</sequence>
<gene>
    <name evidence="3" type="ORF">ACWI_33560</name>
</gene>
<keyword evidence="1" id="KW-0812">Transmembrane</keyword>
<evidence type="ECO:0000259" key="2">
    <source>
        <dbReference type="Pfam" id="PF13586"/>
    </source>
</evidence>
<dbReference type="Proteomes" id="UP000176244">
    <property type="component" value="Unassembled WGS sequence"/>
</dbReference>
<dbReference type="AlphaFoldDB" id="A0A1F2PE66"/>
<dbReference type="Pfam" id="PF13586">
    <property type="entry name" value="DDE_Tnp_1_2"/>
    <property type="match status" value="1"/>
</dbReference>